<dbReference type="AlphaFoldDB" id="A0A0W8EB03"/>
<gene>
    <name evidence="2" type="ORF">ASZ90_016888</name>
</gene>
<evidence type="ECO:0000256" key="1">
    <source>
        <dbReference type="SAM" id="Phobius"/>
    </source>
</evidence>
<organism evidence="2">
    <name type="scientific">hydrocarbon metagenome</name>
    <dbReference type="NCBI Taxonomy" id="938273"/>
    <lineage>
        <taxon>unclassified sequences</taxon>
        <taxon>metagenomes</taxon>
        <taxon>ecological metagenomes</taxon>
    </lineage>
</organism>
<sequence length="85" mass="9200">MPFFLAPFSALFFYSLKEMKGDVRILTLISIGISILFSGSIFIEIPMHDVSGSFLIYLVIGMPLIGAEYLATCAGLGIPSHIQTG</sequence>
<feature type="transmembrane region" description="Helical" evidence="1">
    <location>
        <begin position="55"/>
        <end position="78"/>
    </location>
</feature>
<reference evidence="2" key="1">
    <citation type="journal article" date="2015" name="Proc. Natl. Acad. Sci. U.S.A.">
        <title>Networks of energetic and metabolic interactions define dynamics in microbial communities.</title>
        <authorList>
            <person name="Embree M."/>
            <person name="Liu J.K."/>
            <person name="Al-Bassam M.M."/>
            <person name="Zengler K."/>
        </authorList>
    </citation>
    <scope>NUCLEOTIDE SEQUENCE</scope>
</reference>
<comment type="caution">
    <text evidence="2">The sequence shown here is derived from an EMBL/GenBank/DDBJ whole genome shotgun (WGS) entry which is preliminary data.</text>
</comment>
<proteinExistence type="predicted"/>
<accession>A0A0W8EB03</accession>
<keyword evidence="1" id="KW-0472">Membrane</keyword>
<evidence type="ECO:0000313" key="2">
    <source>
        <dbReference type="EMBL" id="KUG05678.1"/>
    </source>
</evidence>
<protein>
    <submittedName>
        <fullName evidence="2">Uncharacterized protein</fullName>
    </submittedName>
</protein>
<keyword evidence="1" id="KW-1133">Transmembrane helix</keyword>
<dbReference type="EMBL" id="LNQE01001782">
    <property type="protein sequence ID" value="KUG05678.1"/>
    <property type="molecule type" value="Genomic_DNA"/>
</dbReference>
<feature type="transmembrane region" description="Helical" evidence="1">
    <location>
        <begin position="25"/>
        <end position="43"/>
    </location>
</feature>
<keyword evidence="1" id="KW-0812">Transmembrane</keyword>
<name>A0A0W8EB03_9ZZZZ</name>